<feature type="transmembrane region" description="Helical" evidence="12">
    <location>
        <begin position="275"/>
        <end position="296"/>
    </location>
</feature>
<accession>A0AB35HNY3</accession>
<proteinExistence type="predicted"/>
<evidence type="ECO:0000256" key="11">
    <source>
        <dbReference type="PROSITE-ProRule" id="PRU00421"/>
    </source>
</evidence>
<dbReference type="InterPro" id="IPR001996">
    <property type="entry name" value="PTS_IIB_1"/>
</dbReference>
<dbReference type="PROSITE" id="PS51098">
    <property type="entry name" value="PTS_EIIB_TYPE_1"/>
    <property type="match status" value="1"/>
</dbReference>
<evidence type="ECO:0000256" key="6">
    <source>
        <dbReference type="ARBA" id="ARBA00022683"/>
    </source>
</evidence>
<evidence type="ECO:0000256" key="8">
    <source>
        <dbReference type="ARBA" id="ARBA00022777"/>
    </source>
</evidence>
<evidence type="ECO:0000256" key="12">
    <source>
        <dbReference type="SAM" id="Phobius"/>
    </source>
</evidence>
<feature type="transmembrane region" description="Helical" evidence="12">
    <location>
        <begin position="308"/>
        <end position="333"/>
    </location>
</feature>
<dbReference type="Proteomes" id="UP001057280">
    <property type="component" value="Unassembled WGS sequence"/>
</dbReference>
<dbReference type="AlphaFoldDB" id="A0AB35HNY3"/>
<dbReference type="NCBIfam" id="TIGR00826">
    <property type="entry name" value="EIIB_glc"/>
    <property type="match status" value="1"/>
</dbReference>
<evidence type="ECO:0000313" key="15">
    <source>
        <dbReference type="EMBL" id="MCO8297460.1"/>
    </source>
</evidence>
<name>A0AB35HNY3_TETHA</name>
<dbReference type="Gene3D" id="3.30.1360.60">
    <property type="entry name" value="Glucose permease domain IIB"/>
    <property type="match status" value="1"/>
</dbReference>
<evidence type="ECO:0000256" key="7">
    <source>
        <dbReference type="ARBA" id="ARBA00022692"/>
    </source>
</evidence>
<sequence length="519" mass="56830">MKDRITNAMQSFGRAIIQPVMFMAVTGLLISIGAIFQMESMPAALQNFGNGLFGVLTDGVIGQLSVIFCIGIATAMAKKNKKTDAAVVSIMVYMVFLYTNNFWLDFTNKLVNVGEEDLIGTGQNMVLGVQVTDMGVFLGILLGVLVGVFINKYGEIKFNKYLAPYEGTKASYFLLLVVTAILAILVTYIWPWINSGIDSIVVILSSMGAFGFFLYGFLNRMLLPFGMHHLLYMPLFWTPLGGTAEIAGKSYSGAMNIWLAEIGNISSVNSIDPSIGYIVNFGYVALPIGIALAFIKTAKPQNKEKVKAIVIPTIIAAALGGITEPIEFLFLFISPLLWVVHGVVYGLGLFISNIAGLNVVVDNLVKTIMYSITVPMSMGRQWLIIPIGVLLVGIEYFAFKFLIVKLKIPTIGREEQLEESSSTDVQTDEESKKDVTQDEQLDLIISGLGGQKNIKDINNCYTRLRIDVKDTSKIDMEDLKKYPSSGVVNKGKQVQIIIGMGVQEVRDNLETYISSMGGT</sequence>
<dbReference type="RefSeq" id="WP_253210023.1">
    <property type="nucleotide sequence ID" value="NZ_JACACB010000005.1"/>
</dbReference>
<evidence type="ECO:0000256" key="5">
    <source>
        <dbReference type="ARBA" id="ARBA00022679"/>
    </source>
</evidence>
<keyword evidence="8" id="KW-0418">Kinase</keyword>
<evidence type="ECO:0000256" key="3">
    <source>
        <dbReference type="ARBA" id="ARBA00022475"/>
    </source>
</evidence>
<gene>
    <name evidence="15" type="ORF">HXW75_03105</name>
</gene>
<dbReference type="PROSITE" id="PS51103">
    <property type="entry name" value="PTS_EIIC_TYPE_1"/>
    <property type="match status" value="1"/>
</dbReference>
<dbReference type="EMBL" id="JACACB010000005">
    <property type="protein sequence ID" value="MCO8297460.1"/>
    <property type="molecule type" value="Genomic_DNA"/>
</dbReference>
<keyword evidence="6" id="KW-0598">Phosphotransferase system</keyword>
<evidence type="ECO:0000256" key="2">
    <source>
        <dbReference type="ARBA" id="ARBA00022448"/>
    </source>
</evidence>
<keyword evidence="7 12" id="KW-0812">Transmembrane</keyword>
<comment type="subcellular location">
    <subcellularLocation>
        <location evidence="1">Cell membrane</location>
        <topology evidence="1">Multi-pass membrane protein</topology>
    </subcellularLocation>
</comment>
<keyword evidence="4" id="KW-0762">Sugar transport</keyword>
<dbReference type="SUPFAM" id="SSF55604">
    <property type="entry name" value="Glucose permease domain IIB"/>
    <property type="match status" value="1"/>
</dbReference>
<keyword evidence="3" id="KW-1003">Cell membrane</keyword>
<dbReference type="Pfam" id="PF00367">
    <property type="entry name" value="PTS_EIIB"/>
    <property type="match status" value="1"/>
</dbReference>
<evidence type="ECO:0000256" key="1">
    <source>
        <dbReference type="ARBA" id="ARBA00004651"/>
    </source>
</evidence>
<dbReference type="InterPro" id="IPR050429">
    <property type="entry name" value="PTS_Glucose_EIICBA"/>
</dbReference>
<dbReference type="PROSITE" id="PS01035">
    <property type="entry name" value="PTS_EIIB_TYPE_1_CYS"/>
    <property type="match status" value="1"/>
</dbReference>
<reference evidence="15" key="2">
    <citation type="journal article" date="2021" name="BMC Microbiol.">
        <title>The diversity among the species Tetragenococcus halophilus including new isolates from a lupine seed fermentation.</title>
        <authorList>
            <person name="Link T."/>
            <person name="Vogel R.F."/>
            <person name="Ehrmann M.A."/>
        </authorList>
    </citation>
    <scope>NUCLEOTIDE SEQUENCE</scope>
    <source>
        <strain evidence="15">TMW 2.2257</strain>
    </source>
</reference>
<feature type="transmembrane region" description="Helical" evidence="12">
    <location>
        <begin position="12"/>
        <end position="36"/>
    </location>
</feature>
<evidence type="ECO:0000313" key="16">
    <source>
        <dbReference type="Proteomes" id="UP001057280"/>
    </source>
</evidence>
<keyword evidence="9 12" id="KW-1133">Transmembrane helix</keyword>
<dbReference type="CDD" id="cd00212">
    <property type="entry name" value="PTS_IIB_glc"/>
    <property type="match status" value="1"/>
</dbReference>
<feature type="domain" description="PTS EIIB type-1" evidence="13">
    <location>
        <begin position="438"/>
        <end position="519"/>
    </location>
</feature>
<keyword evidence="10 12" id="KW-0472">Membrane</keyword>
<dbReference type="GO" id="GO:0005886">
    <property type="term" value="C:plasma membrane"/>
    <property type="evidence" value="ECO:0007669"/>
    <property type="project" value="UniProtKB-SubCell"/>
</dbReference>
<feature type="transmembrane region" description="Helical" evidence="12">
    <location>
        <begin position="199"/>
        <end position="218"/>
    </location>
</feature>
<dbReference type="GO" id="GO:0090563">
    <property type="term" value="F:protein-phosphocysteine-sugar phosphotransferase activity"/>
    <property type="evidence" value="ECO:0007669"/>
    <property type="project" value="TreeGrafter"/>
</dbReference>
<dbReference type="GO" id="GO:0009401">
    <property type="term" value="P:phosphoenolpyruvate-dependent sugar phosphotransferase system"/>
    <property type="evidence" value="ECO:0007669"/>
    <property type="project" value="UniProtKB-KW"/>
</dbReference>
<dbReference type="GO" id="GO:0008982">
    <property type="term" value="F:protein-N(PI)-phosphohistidine-sugar phosphotransferase activity"/>
    <property type="evidence" value="ECO:0007669"/>
    <property type="project" value="InterPro"/>
</dbReference>
<comment type="caution">
    <text evidence="15">The sequence shown here is derived from an EMBL/GenBank/DDBJ whole genome shotgun (WGS) entry which is preliminary data.</text>
</comment>
<evidence type="ECO:0000259" key="13">
    <source>
        <dbReference type="PROSITE" id="PS51098"/>
    </source>
</evidence>
<feature type="domain" description="PTS EIIC type-1" evidence="14">
    <location>
        <begin position="3"/>
        <end position="415"/>
    </location>
</feature>
<dbReference type="PANTHER" id="PTHR30009">
    <property type="entry name" value="CYTOCHROME C-TYPE SYNTHESIS PROTEIN AND PTS TRANSMEMBRANE COMPONENT"/>
    <property type="match status" value="1"/>
</dbReference>
<evidence type="ECO:0000259" key="14">
    <source>
        <dbReference type="PROSITE" id="PS51103"/>
    </source>
</evidence>
<evidence type="ECO:0000256" key="10">
    <source>
        <dbReference type="ARBA" id="ARBA00023136"/>
    </source>
</evidence>
<evidence type="ECO:0000256" key="4">
    <source>
        <dbReference type="ARBA" id="ARBA00022597"/>
    </source>
</evidence>
<protein>
    <submittedName>
        <fullName evidence="15">PTS transporter subunit EIIC</fullName>
    </submittedName>
</protein>
<organism evidence="15 16">
    <name type="scientific">Tetragenococcus halophilus</name>
    <name type="common">Pediococcus halophilus</name>
    <dbReference type="NCBI Taxonomy" id="51669"/>
    <lineage>
        <taxon>Bacteria</taxon>
        <taxon>Bacillati</taxon>
        <taxon>Bacillota</taxon>
        <taxon>Bacilli</taxon>
        <taxon>Lactobacillales</taxon>
        <taxon>Enterococcaceae</taxon>
        <taxon>Tetragenococcus</taxon>
    </lineage>
</organism>
<dbReference type="GO" id="GO:0016301">
    <property type="term" value="F:kinase activity"/>
    <property type="evidence" value="ECO:0007669"/>
    <property type="project" value="UniProtKB-KW"/>
</dbReference>
<dbReference type="PANTHER" id="PTHR30009:SF24">
    <property type="entry name" value="PTS SYSTEM, IIBC COMPONENT"/>
    <property type="match status" value="1"/>
</dbReference>
<feature type="transmembrane region" description="Helical" evidence="12">
    <location>
        <begin position="134"/>
        <end position="151"/>
    </location>
</feature>
<feature type="transmembrane region" description="Helical" evidence="12">
    <location>
        <begin position="48"/>
        <end position="73"/>
    </location>
</feature>
<feature type="transmembrane region" description="Helical" evidence="12">
    <location>
        <begin position="382"/>
        <end position="403"/>
    </location>
</feature>
<keyword evidence="5" id="KW-0808">Transferase</keyword>
<feature type="transmembrane region" description="Helical" evidence="12">
    <location>
        <begin position="172"/>
        <end position="193"/>
    </location>
</feature>
<feature type="transmembrane region" description="Helical" evidence="12">
    <location>
        <begin position="230"/>
        <end position="248"/>
    </location>
</feature>
<feature type="active site" description="Phosphocysteine intermediate; for EIIB activity" evidence="11">
    <location>
        <position position="460"/>
    </location>
</feature>
<dbReference type="InterPro" id="IPR018113">
    <property type="entry name" value="PTrfase_EIIB_Cys"/>
</dbReference>
<keyword evidence="2" id="KW-0813">Transport</keyword>
<evidence type="ECO:0000256" key="9">
    <source>
        <dbReference type="ARBA" id="ARBA00022989"/>
    </source>
</evidence>
<dbReference type="InterPro" id="IPR003352">
    <property type="entry name" value="PTS_EIIC"/>
</dbReference>
<feature type="transmembrane region" description="Helical" evidence="12">
    <location>
        <begin position="85"/>
        <end position="104"/>
    </location>
</feature>
<dbReference type="InterPro" id="IPR036878">
    <property type="entry name" value="Glu_permease_IIB"/>
</dbReference>
<feature type="transmembrane region" description="Helical" evidence="12">
    <location>
        <begin position="339"/>
        <end position="361"/>
    </location>
</feature>
<reference evidence="15" key="1">
    <citation type="submission" date="2020-06" db="EMBL/GenBank/DDBJ databases">
        <authorList>
            <person name="Link T."/>
            <person name="Ehrmann M."/>
        </authorList>
    </citation>
    <scope>NUCLEOTIDE SEQUENCE</scope>
    <source>
        <strain evidence="15">TMW 2.2257</strain>
    </source>
</reference>
<dbReference type="InterPro" id="IPR013013">
    <property type="entry name" value="PTS_EIIC_1"/>
</dbReference>
<dbReference type="Pfam" id="PF02378">
    <property type="entry name" value="PTS_EIIC"/>
    <property type="match status" value="1"/>
</dbReference>